<organism evidence="2 3">
    <name type="scientific">Lophiostoma macrostomum CBS 122681</name>
    <dbReference type="NCBI Taxonomy" id="1314788"/>
    <lineage>
        <taxon>Eukaryota</taxon>
        <taxon>Fungi</taxon>
        <taxon>Dikarya</taxon>
        <taxon>Ascomycota</taxon>
        <taxon>Pezizomycotina</taxon>
        <taxon>Dothideomycetes</taxon>
        <taxon>Pleosporomycetidae</taxon>
        <taxon>Pleosporales</taxon>
        <taxon>Lophiostomataceae</taxon>
        <taxon>Lophiostoma</taxon>
    </lineage>
</organism>
<keyword evidence="1" id="KW-0472">Membrane</keyword>
<evidence type="ECO:0000256" key="1">
    <source>
        <dbReference type="SAM" id="Phobius"/>
    </source>
</evidence>
<evidence type="ECO:0000313" key="2">
    <source>
        <dbReference type="EMBL" id="KAF2655993.1"/>
    </source>
</evidence>
<gene>
    <name evidence="2" type="ORF">K491DRAFT_597906</name>
</gene>
<feature type="transmembrane region" description="Helical" evidence="1">
    <location>
        <begin position="63"/>
        <end position="87"/>
    </location>
</feature>
<dbReference type="AlphaFoldDB" id="A0A6A6TAQ6"/>
<evidence type="ECO:0000313" key="3">
    <source>
        <dbReference type="Proteomes" id="UP000799324"/>
    </source>
</evidence>
<proteinExistence type="predicted"/>
<feature type="transmembrane region" description="Helical" evidence="1">
    <location>
        <begin position="6"/>
        <end position="23"/>
    </location>
</feature>
<keyword evidence="1" id="KW-1133">Transmembrane helix</keyword>
<reference evidence="2" key="1">
    <citation type="journal article" date="2020" name="Stud. Mycol.">
        <title>101 Dothideomycetes genomes: a test case for predicting lifestyles and emergence of pathogens.</title>
        <authorList>
            <person name="Haridas S."/>
            <person name="Albert R."/>
            <person name="Binder M."/>
            <person name="Bloem J."/>
            <person name="Labutti K."/>
            <person name="Salamov A."/>
            <person name="Andreopoulos B."/>
            <person name="Baker S."/>
            <person name="Barry K."/>
            <person name="Bills G."/>
            <person name="Bluhm B."/>
            <person name="Cannon C."/>
            <person name="Castanera R."/>
            <person name="Culley D."/>
            <person name="Daum C."/>
            <person name="Ezra D."/>
            <person name="Gonzalez J."/>
            <person name="Henrissat B."/>
            <person name="Kuo A."/>
            <person name="Liang C."/>
            <person name="Lipzen A."/>
            <person name="Lutzoni F."/>
            <person name="Magnuson J."/>
            <person name="Mondo S."/>
            <person name="Nolan M."/>
            <person name="Ohm R."/>
            <person name="Pangilinan J."/>
            <person name="Park H.-J."/>
            <person name="Ramirez L."/>
            <person name="Alfaro M."/>
            <person name="Sun H."/>
            <person name="Tritt A."/>
            <person name="Yoshinaga Y."/>
            <person name="Zwiers L.-H."/>
            <person name="Turgeon B."/>
            <person name="Goodwin S."/>
            <person name="Spatafora J."/>
            <person name="Crous P."/>
            <person name="Grigoriev I."/>
        </authorList>
    </citation>
    <scope>NUCLEOTIDE SEQUENCE</scope>
    <source>
        <strain evidence="2">CBS 122681</strain>
    </source>
</reference>
<dbReference type="EMBL" id="MU004342">
    <property type="protein sequence ID" value="KAF2655993.1"/>
    <property type="molecule type" value="Genomic_DNA"/>
</dbReference>
<dbReference type="OrthoDB" id="10267969at2759"/>
<feature type="non-terminal residue" evidence="2">
    <location>
        <position position="1"/>
    </location>
</feature>
<dbReference type="Proteomes" id="UP000799324">
    <property type="component" value="Unassembled WGS sequence"/>
</dbReference>
<protein>
    <submittedName>
        <fullName evidence="2">Uncharacterized protein</fullName>
    </submittedName>
</protein>
<keyword evidence="3" id="KW-1185">Reference proteome</keyword>
<feature type="transmembrane region" description="Helical" evidence="1">
    <location>
        <begin position="93"/>
        <end position="119"/>
    </location>
</feature>
<name>A0A6A6TAQ6_9PLEO</name>
<sequence>EVVIFFMLSILQYWWLIWLERLLPARPRHRSAHHDQRGKTVEFEEPEGREEAIVKRWIAEGRFLIFDLIGSCLSVASIFELIAFIIIPVHKQIVFQIGAELAYGILFTTLVRTFAIWAVKTDYVQTLMRNMTARSDRENTPSQHQYGNEL</sequence>
<keyword evidence="1" id="KW-0812">Transmembrane</keyword>
<accession>A0A6A6TAQ6</accession>